<proteinExistence type="predicted"/>
<gene>
    <name evidence="1" type="ORF">MYCGRDRAFT_104327</name>
</gene>
<evidence type="ECO:0000313" key="2">
    <source>
        <dbReference type="Proteomes" id="UP000008062"/>
    </source>
</evidence>
<feature type="non-terminal residue" evidence="1">
    <location>
        <position position="96"/>
    </location>
</feature>
<dbReference type="KEGG" id="ztr:MYCGRDRAFT_104327"/>
<keyword evidence="2" id="KW-1185">Reference proteome</keyword>
<dbReference type="InParanoid" id="F9X987"/>
<sequence length="96" mass="10582">MRGVSLLDTWLHSFVLVEVSKNSYGRGIELEGLITIDCLAMWNTLYAGSEDLAAADRTANWHIHFKGGIEIGHGSTSILQCHIRTHNVSNAVFASR</sequence>
<reference evidence="1 2" key="1">
    <citation type="journal article" date="2011" name="PLoS Genet.">
        <title>Finished genome of the fungal wheat pathogen Mycosphaerella graminicola reveals dispensome structure, chromosome plasticity, and stealth pathogenesis.</title>
        <authorList>
            <person name="Goodwin S.B."/>
            <person name="Ben M'barek S."/>
            <person name="Dhillon B."/>
            <person name="Wittenberg A.H.J."/>
            <person name="Crane C.F."/>
            <person name="Hane J.K."/>
            <person name="Foster A.J."/>
            <person name="Van der Lee T.A.J."/>
            <person name="Grimwood J."/>
            <person name="Aerts A."/>
            <person name="Antoniw J."/>
            <person name="Bailey A."/>
            <person name="Bluhm B."/>
            <person name="Bowler J."/>
            <person name="Bristow J."/>
            <person name="van der Burgt A."/>
            <person name="Canto-Canche B."/>
            <person name="Churchill A.C.L."/>
            <person name="Conde-Ferraez L."/>
            <person name="Cools H.J."/>
            <person name="Coutinho P.M."/>
            <person name="Csukai M."/>
            <person name="Dehal P."/>
            <person name="De Wit P."/>
            <person name="Donzelli B."/>
            <person name="van de Geest H.C."/>
            <person name="van Ham R.C.H.J."/>
            <person name="Hammond-Kosack K.E."/>
            <person name="Henrissat B."/>
            <person name="Kilian A."/>
            <person name="Kobayashi A.K."/>
            <person name="Koopmann E."/>
            <person name="Kourmpetis Y."/>
            <person name="Kuzniar A."/>
            <person name="Lindquist E."/>
            <person name="Lombard V."/>
            <person name="Maliepaard C."/>
            <person name="Martins N."/>
            <person name="Mehrabi R."/>
            <person name="Nap J.P.H."/>
            <person name="Ponomarenko A."/>
            <person name="Rudd J.J."/>
            <person name="Salamov A."/>
            <person name="Schmutz J."/>
            <person name="Schouten H.J."/>
            <person name="Shapiro H."/>
            <person name="Stergiopoulos I."/>
            <person name="Torriani S.F.F."/>
            <person name="Tu H."/>
            <person name="de Vries R.P."/>
            <person name="Waalwijk C."/>
            <person name="Ware S.B."/>
            <person name="Wiebenga A."/>
            <person name="Zwiers L.-H."/>
            <person name="Oliver R.P."/>
            <person name="Grigoriev I.V."/>
            <person name="Kema G.H.J."/>
        </authorList>
    </citation>
    <scope>NUCLEOTIDE SEQUENCE [LARGE SCALE GENOMIC DNA]</scope>
    <source>
        <strain evidence="2">CBS 115943 / IPO323</strain>
    </source>
</reference>
<name>F9X987_ZYMTI</name>
<dbReference type="GeneID" id="13399734"/>
<evidence type="ECO:0000313" key="1">
    <source>
        <dbReference type="EMBL" id="EGP88193.1"/>
    </source>
</evidence>
<dbReference type="HOGENOM" id="CLU_2365442_0_0_1"/>
<protein>
    <submittedName>
        <fullName evidence="1">Uncharacterized protein</fullName>
    </submittedName>
</protein>
<organism evidence="1 2">
    <name type="scientific">Zymoseptoria tritici (strain CBS 115943 / IPO323)</name>
    <name type="common">Speckled leaf blotch fungus</name>
    <name type="synonym">Septoria tritici</name>
    <dbReference type="NCBI Taxonomy" id="336722"/>
    <lineage>
        <taxon>Eukaryota</taxon>
        <taxon>Fungi</taxon>
        <taxon>Dikarya</taxon>
        <taxon>Ascomycota</taxon>
        <taxon>Pezizomycotina</taxon>
        <taxon>Dothideomycetes</taxon>
        <taxon>Dothideomycetidae</taxon>
        <taxon>Mycosphaerellales</taxon>
        <taxon>Mycosphaerellaceae</taxon>
        <taxon>Zymoseptoria</taxon>
    </lineage>
</organism>
<accession>F9X987</accession>
<dbReference type="Proteomes" id="UP000008062">
    <property type="component" value="Chromosome 4"/>
</dbReference>
<dbReference type="AlphaFoldDB" id="F9X987"/>
<dbReference type="EMBL" id="CM001199">
    <property type="protein sequence ID" value="EGP88193.1"/>
    <property type="molecule type" value="Genomic_DNA"/>
</dbReference>
<dbReference type="RefSeq" id="XP_003853217.1">
    <property type="nucleotide sequence ID" value="XM_003853169.1"/>
</dbReference>